<dbReference type="InterPro" id="IPR001509">
    <property type="entry name" value="Epimerase_deHydtase"/>
</dbReference>
<evidence type="ECO:0000256" key="2">
    <source>
        <dbReference type="ARBA" id="ARBA00023002"/>
    </source>
</evidence>
<dbReference type="PANTHER" id="PTHR43103:SF5">
    <property type="entry name" value="4-EPIMERASE, PUTATIVE (AFU_ORTHOLOGUE AFUA_7G00360)-RELATED"/>
    <property type="match status" value="1"/>
</dbReference>
<evidence type="ECO:0000256" key="1">
    <source>
        <dbReference type="ARBA" id="ARBA00007637"/>
    </source>
</evidence>
<sequence>MARIALTGAAGNVGREVLDAFGDDHTVVPFTHSETEEIESELLDVTDSDDVREKIDDVDVVVHLAGASSPDSEWEAVSQTNIEGTKNVLDAMVENGVDRMVFASSNHAVGMYNAADEHDPE</sequence>
<feature type="non-terminal residue" evidence="5">
    <location>
        <position position="121"/>
    </location>
</feature>
<dbReference type="RefSeq" id="WP_139172813.1">
    <property type="nucleotide sequence ID" value="NZ_FNKQ01000005.1"/>
</dbReference>
<accession>A0A1H1FXV2</accession>
<evidence type="ECO:0000256" key="3">
    <source>
        <dbReference type="ARBA" id="ARBA00023027"/>
    </source>
</evidence>
<dbReference type="Proteomes" id="UP000199289">
    <property type="component" value="Unassembled WGS sequence"/>
</dbReference>
<keyword evidence="2" id="KW-0560">Oxidoreductase</keyword>
<comment type="similarity">
    <text evidence="1">Belongs to the NAD(P)-dependent epimerase/dehydratase family.</text>
</comment>
<dbReference type="EMBL" id="FNKQ01000005">
    <property type="protein sequence ID" value="SDR05730.1"/>
    <property type="molecule type" value="Genomic_DNA"/>
</dbReference>
<feature type="domain" description="NAD-dependent epimerase/dehydratase" evidence="4">
    <location>
        <begin position="4"/>
        <end position="114"/>
    </location>
</feature>
<dbReference type="AlphaFoldDB" id="A0A1H1FXV2"/>
<reference evidence="6" key="1">
    <citation type="submission" date="2016-10" db="EMBL/GenBank/DDBJ databases">
        <authorList>
            <person name="Varghese N."/>
            <person name="Submissions S."/>
        </authorList>
    </citation>
    <scope>NUCLEOTIDE SEQUENCE [LARGE SCALE GENOMIC DNA]</scope>
    <source>
        <strain evidence="6">CGMCC 1.12397</strain>
    </source>
</reference>
<dbReference type="GO" id="GO:0016491">
    <property type="term" value="F:oxidoreductase activity"/>
    <property type="evidence" value="ECO:0007669"/>
    <property type="project" value="UniProtKB-KW"/>
</dbReference>
<dbReference type="SUPFAM" id="SSF51735">
    <property type="entry name" value="NAD(P)-binding Rossmann-fold domains"/>
    <property type="match status" value="1"/>
</dbReference>
<protein>
    <submittedName>
        <fullName evidence="5">L-arabinose 1-dehydrogenase [NAD(P)+]</fullName>
    </submittedName>
</protein>
<gene>
    <name evidence="5" type="ORF">SAMN05216278_3388</name>
</gene>
<name>A0A1H1FXV2_9EURY</name>
<evidence type="ECO:0000313" key="6">
    <source>
        <dbReference type="Proteomes" id="UP000199289"/>
    </source>
</evidence>
<dbReference type="Gene3D" id="3.40.50.720">
    <property type="entry name" value="NAD(P)-binding Rossmann-like Domain"/>
    <property type="match status" value="1"/>
</dbReference>
<organism evidence="5 6">
    <name type="scientific">Halopelagius longus</name>
    <dbReference type="NCBI Taxonomy" id="1236180"/>
    <lineage>
        <taxon>Archaea</taxon>
        <taxon>Methanobacteriati</taxon>
        <taxon>Methanobacteriota</taxon>
        <taxon>Stenosarchaea group</taxon>
        <taxon>Halobacteria</taxon>
        <taxon>Halobacteriales</taxon>
        <taxon>Haloferacaceae</taxon>
    </lineage>
</organism>
<evidence type="ECO:0000313" key="5">
    <source>
        <dbReference type="EMBL" id="SDR05730.1"/>
    </source>
</evidence>
<proteinExistence type="inferred from homology"/>
<dbReference type="PANTHER" id="PTHR43103">
    <property type="entry name" value="NUCLEOSIDE-DIPHOSPHATE-SUGAR EPIMERASE"/>
    <property type="match status" value="1"/>
</dbReference>
<dbReference type="Pfam" id="PF01370">
    <property type="entry name" value="Epimerase"/>
    <property type="match status" value="1"/>
</dbReference>
<keyword evidence="3" id="KW-0520">NAD</keyword>
<evidence type="ECO:0000259" key="4">
    <source>
        <dbReference type="Pfam" id="PF01370"/>
    </source>
</evidence>
<dbReference type="InterPro" id="IPR036291">
    <property type="entry name" value="NAD(P)-bd_dom_sf"/>
</dbReference>